<keyword evidence="4" id="KW-0560">Oxidoreductase</keyword>
<proteinExistence type="inferred from homology"/>
<comment type="similarity">
    <text evidence="1">Belongs to the short-chain dehydrogenases/reductases (SDR) family.</text>
</comment>
<evidence type="ECO:0000256" key="3">
    <source>
        <dbReference type="ARBA" id="ARBA00022857"/>
    </source>
</evidence>
<dbReference type="PANTHER" id="PTHR15104">
    <property type="entry name" value="DIHYDROPTERIDINE REDUCTASE"/>
    <property type="match status" value="1"/>
</dbReference>
<dbReference type="GO" id="GO:0070404">
    <property type="term" value="F:NADH binding"/>
    <property type="evidence" value="ECO:0007669"/>
    <property type="project" value="TreeGrafter"/>
</dbReference>
<reference evidence="5 6" key="1">
    <citation type="journal article" date="2021" name="Sci. Rep.">
        <title>The genome of the diatom Chaetoceros tenuissimus carries an ancient integrated fragment of an extant virus.</title>
        <authorList>
            <person name="Hongo Y."/>
            <person name="Kimura K."/>
            <person name="Takaki Y."/>
            <person name="Yoshida Y."/>
            <person name="Baba S."/>
            <person name="Kobayashi G."/>
            <person name="Nagasaki K."/>
            <person name="Hano T."/>
            <person name="Tomaru Y."/>
        </authorList>
    </citation>
    <scope>NUCLEOTIDE SEQUENCE [LARGE SCALE GENOMIC DNA]</scope>
    <source>
        <strain evidence="5 6">NIES-3715</strain>
    </source>
</reference>
<protein>
    <submittedName>
        <fullName evidence="5">Uncharacterized protein</fullName>
    </submittedName>
</protein>
<dbReference type="Gene3D" id="3.40.50.720">
    <property type="entry name" value="NAD(P)-binding Rossmann-like Domain"/>
    <property type="match status" value="1"/>
</dbReference>
<gene>
    <name evidence="5" type="ORF">CTEN210_07848</name>
</gene>
<keyword evidence="6" id="KW-1185">Reference proteome</keyword>
<name>A0AAD3CSG7_9STRA</name>
<dbReference type="GO" id="GO:0006559">
    <property type="term" value="P:L-phenylalanine catabolic process"/>
    <property type="evidence" value="ECO:0007669"/>
    <property type="project" value="TreeGrafter"/>
</dbReference>
<evidence type="ECO:0000313" key="5">
    <source>
        <dbReference type="EMBL" id="GFH51372.1"/>
    </source>
</evidence>
<dbReference type="GO" id="GO:0006729">
    <property type="term" value="P:tetrahydrobiopterin biosynthetic process"/>
    <property type="evidence" value="ECO:0007669"/>
    <property type="project" value="TreeGrafter"/>
</dbReference>
<dbReference type="Proteomes" id="UP001054902">
    <property type="component" value="Unassembled WGS sequence"/>
</dbReference>
<evidence type="ECO:0000256" key="1">
    <source>
        <dbReference type="ARBA" id="ARBA00006484"/>
    </source>
</evidence>
<evidence type="ECO:0000313" key="6">
    <source>
        <dbReference type="Proteomes" id="UP001054902"/>
    </source>
</evidence>
<dbReference type="EMBL" id="BLLK01000045">
    <property type="protein sequence ID" value="GFH51372.1"/>
    <property type="molecule type" value="Genomic_DNA"/>
</dbReference>
<dbReference type="AlphaFoldDB" id="A0AAD3CSG7"/>
<accession>A0AAD3CSG7</accession>
<dbReference type="GO" id="GO:0005737">
    <property type="term" value="C:cytoplasm"/>
    <property type="evidence" value="ECO:0007669"/>
    <property type="project" value="TreeGrafter"/>
</dbReference>
<dbReference type="InterPro" id="IPR036291">
    <property type="entry name" value="NAD(P)-bd_dom_sf"/>
</dbReference>
<dbReference type="GO" id="GO:0070402">
    <property type="term" value="F:NADPH binding"/>
    <property type="evidence" value="ECO:0007669"/>
    <property type="project" value="TreeGrafter"/>
</dbReference>
<comment type="subunit">
    <text evidence="2">Homodimer.</text>
</comment>
<evidence type="ECO:0000256" key="4">
    <source>
        <dbReference type="ARBA" id="ARBA00023002"/>
    </source>
</evidence>
<evidence type="ECO:0000256" key="2">
    <source>
        <dbReference type="ARBA" id="ARBA00011738"/>
    </source>
</evidence>
<sequence length="283" mass="31147">MRSPQTYRLMRTAKCSVSSSTQLLKQQLALVMGCNGALGSTITSHLKGRNENIKIVGADVTEKDSSDVDIFIPLQGGDAQSISEDLIDGFQRTFTSNPMFDVMICANGGFAMDGDEKADKMDSLNFEPVAAVICDALLKQISRDDALLVAFGSTAALADIDENSPMKKYLRSKKDVHEIIQRIGSSTLKAVKKSKRRDDIELRKKYDCLAKLSAVAILPTTLDTAANRQAMNPSEEELEKWTKLEDVADEICKWVKIKELRPSSGSLISCRTEDGITEFVISR</sequence>
<organism evidence="5 6">
    <name type="scientific">Chaetoceros tenuissimus</name>
    <dbReference type="NCBI Taxonomy" id="426638"/>
    <lineage>
        <taxon>Eukaryota</taxon>
        <taxon>Sar</taxon>
        <taxon>Stramenopiles</taxon>
        <taxon>Ochrophyta</taxon>
        <taxon>Bacillariophyta</taxon>
        <taxon>Coscinodiscophyceae</taxon>
        <taxon>Chaetocerotophycidae</taxon>
        <taxon>Chaetocerotales</taxon>
        <taxon>Chaetocerotaceae</taxon>
        <taxon>Chaetoceros</taxon>
    </lineage>
</organism>
<dbReference type="PANTHER" id="PTHR15104:SF0">
    <property type="entry name" value="DIHYDROPTERIDINE REDUCTASE"/>
    <property type="match status" value="1"/>
</dbReference>
<dbReference type="SUPFAM" id="SSF51735">
    <property type="entry name" value="NAD(P)-binding Rossmann-fold domains"/>
    <property type="match status" value="1"/>
</dbReference>
<comment type="caution">
    <text evidence="5">The sequence shown here is derived from an EMBL/GenBank/DDBJ whole genome shotgun (WGS) entry which is preliminary data.</text>
</comment>
<keyword evidence="3" id="KW-0521">NADP</keyword>
<dbReference type="GO" id="GO:0004155">
    <property type="term" value="F:6,7-dihydropteridine reductase activity"/>
    <property type="evidence" value="ECO:0007669"/>
    <property type="project" value="TreeGrafter"/>
</dbReference>